<organism evidence="4 5">
    <name type="scientific">Mycobacterium dioxanotrophicus</name>
    <dbReference type="NCBI Taxonomy" id="482462"/>
    <lineage>
        <taxon>Bacteria</taxon>
        <taxon>Bacillati</taxon>
        <taxon>Actinomycetota</taxon>
        <taxon>Actinomycetes</taxon>
        <taxon>Mycobacteriales</taxon>
        <taxon>Mycobacteriaceae</taxon>
        <taxon>Mycobacterium</taxon>
    </lineage>
</organism>
<feature type="transmembrane region" description="Helical" evidence="2">
    <location>
        <begin position="150"/>
        <end position="168"/>
    </location>
</feature>
<proteinExistence type="predicted"/>
<feature type="transmembrane region" description="Helical" evidence="2">
    <location>
        <begin position="307"/>
        <end position="328"/>
    </location>
</feature>
<keyword evidence="2" id="KW-1133">Transmembrane helix</keyword>
<dbReference type="OrthoDB" id="4493164at2"/>
<feature type="signal peptide" evidence="3">
    <location>
        <begin position="1"/>
        <end position="31"/>
    </location>
</feature>
<feature type="chain" id="PRO_5012598179" evidence="3">
    <location>
        <begin position="32"/>
        <end position="703"/>
    </location>
</feature>
<feature type="compositionally biased region" description="Polar residues" evidence="1">
    <location>
        <begin position="535"/>
        <end position="544"/>
    </location>
</feature>
<geneLocation type="plasmid" evidence="4 5">
    <name>unnamed4</name>
</geneLocation>
<reference evidence="4 5" key="1">
    <citation type="submission" date="2017-04" db="EMBL/GenBank/DDBJ databases">
        <title>Whole Genome Sequence of 1,4-Dioxane Degrading Bacterium Mycobacterium dioxanotrophicus PH-06.</title>
        <authorList>
            <person name="He Y."/>
        </authorList>
    </citation>
    <scope>NUCLEOTIDE SEQUENCE [LARGE SCALE GENOMIC DNA]</scope>
    <source>
        <strain evidence="4 5">PH-06</strain>
        <plasmid evidence="4 5">unnamed4</plasmid>
    </source>
</reference>
<evidence type="ECO:0000313" key="4">
    <source>
        <dbReference type="EMBL" id="ART74535.1"/>
    </source>
</evidence>
<keyword evidence="4" id="KW-0614">Plasmid</keyword>
<keyword evidence="2" id="KW-0812">Transmembrane</keyword>
<gene>
    <name evidence="4" type="ORF">BTO20_38755</name>
</gene>
<feature type="transmembrane region" description="Helical" evidence="2">
    <location>
        <begin position="340"/>
        <end position="363"/>
    </location>
</feature>
<feature type="compositionally biased region" description="Polar residues" evidence="1">
    <location>
        <begin position="517"/>
        <end position="527"/>
    </location>
</feature>
<feature type="transmembrane region" description="Helical" evidence="2">
    <location>
        <begin position="375"/>
        <end position="393"/>
    </location>
</feature>
<keyword evidence="2" id="KW-0472">Membrane</keyword>
<evidence type="ECO:0000313" key="5">
    <source>
        <dbReference type="Proteomes" id="UP000195331"/>
    </source>
</evidence>
<evidence type="ECO:0000256" key="2">
    <source>
        <dbReference type="SAM" id="Phobius"/>
    </source>
</evidence>
<feature type="region of interest" description="Disordered" evidence="1">
    <location>
        <begin position="487"/>
        <end position="600"/>
    </location>
</feature>
<keyword evidence="3" id="KW-0732">Signal</keyword>
<dbReference type="KEGG" id="mdx:BTO20_38755"/>
<feature type="transmembrane region" description="Helical" evidence="2">
    <location>
        <begin position="117"/>
        <end position="144"/>
    </location>
</feature>
<dbReference type="EMBL" id="CP020813">
    <property type="protein sequence ID" value="ART74535.1"/>
    <property type="molecule type" value="Genomic_DNA"/>
</dbReference>
<keyword evidence="5" id="KW-1185">Reference proteome</keyword>
<feature type="region of interest" description="Disordered" evidence="1">
    <location>
        <begin position="664"/>
        <end position="703"/>
    </location>
</feature>
<name>A0A1Y0CI06_9MYCO</name>
<evidence type="ECO:0000256" key="1">
    <source>
        <dbReference type="SAM" id="MobiDB-lite"/>
    </source>
</evidence>
<dbReference type="Proteomes" id="UP000195331">
    <property type="component" value="Plasmid unnamed4"/>
</dbReference>
<dbReference type="AlphaFoldDB" id="A0A1Y0CI06"/>
<sequence length="703" mass="72008">MNSRIRKSARRLTLLLTPAAYSLITAAPAWAAVGLGVGALWIGVTDGDGVPIGTYGLSLDNGSLTNPQAAPSAMVHHWLYSVFLTIIGLALWLIDNVLSFQWLSIIATPIDFVGQKVAALVVSPAVLLFVATLAAGFIAVNVLTGKLSRAAVQIGTAVILALLAVTLGSKPLSDLVGPGGGLAMGRDIGIDLTTELSGKSSTGEQALSDFTTSLADNFVRTPTLVWNFGANLDAAPYNCGSAWSAAVQVGDIDTVKDAVQGSCPGGEQLHQFAMNDSSSKGATALMSILFALCVLAVFGYLCYQVVLLALSALFWAIVAIVALIAGMVPGSPQGLAIKSALDAVFAIAGMTCYVAILGLTGALTSAMFTLAGDDVIMAMPLVSLLLVALVLALRKVGNGLVAVRNRAAQRAASFGGGSDALGGNGLTSQNNSPGLLDRLDPLTAVPHATHTLSARSKSAATTAAKLGVATAAPEVAPFIGAADALMSKQAASQQRRKRTESTAAESRSPRPPRQSHGRPQSATSPPSIGSADLTGESNAESTSRFAPPAAPPDTPSNPASSAEPSPGPRSPTAASTLSQLTQPPADNGAYTPTGLPAREHRSTGTDAAFLMARPATVEEAQKRFPALCGHLTTRGDYCINPADTCPHHPRRTSAAPAMHPALADLARGDGGSASTPDGLARPADSRDVRTELMMGNASADRQR</sequence>
<accession>A0A1Y0CI06</accession>
<feature type="compositionally biased region" description="Polar residues" evidence="1">
    <location>
        <begin position="572"/>
        <end position="584"/>
    </location>
</feature>
<feature type="transmembrane region" description="Helical" evidence="2">
    <location>
        <begin position="282"/>
        <end position="301"/>
    </location>
</feature>
<feature type="transmembrane region" description="Helical" evidence="2">
    <location>
        <begin position="78"/>
        <end position="105"/>
    </location>
</feature>
<dbReference type="RefSeq" id="WP_087083942.1">
    <property type="nucleotide sequence ID" value="NZ_CP020813.1"/>
</dbReference>
<protein>
    <submittedName>
        <fullName evidence="4">Uncharacterized protein</fullName>
    </submittedName>
</protein>
<evidence type="ECO:0000256" key="3">
    <source>
        <dbReference type="SAM" id="SignalP"/>
    </source>
</evidence>